<dbReference type="Proteomes" id="UP000663720">
    <property type="component" value="Chromosome"/>
</dbReference>
<dbReference type="InterPro" id="IPR000182">
    <property type="entry name" value="GNAT_dom"/>
</dbReference>
<dbReference type="RefSeq" id="WP_207689969.1">
    <property type="nucleotide sequence ID" value="NZ_CP061799.1"/>
</dbReference>
<dbReference type="SUPFAM" id="SSF100950">
    <property type="entry name" value="NagB/RpiA/CoA transferase-like"/>
    <property type="match status" value="2"/>
</dbReference>
<dbReference type="GO" id="GO:0016787">
    <property type="term" value="F:hydrolase activity"/>
    <property type="evidence" value="ECO:0007669"/>
    <property type="project" value="UniProtKB-KW"/>
</dbReference>
<evidence type="ECO:0000259" key="3">
    <source>
        <dbReference type="PROSITE" id="PS51186"/>
    </source>
</evidence>
<dbReference type="InterPro" id="IPR037171">
    <property type="entry name" value="NagB/RpiA_transferase-like"/>
</dbReference>
<dbReference type="AlphaFoldDB" id="A0A975B3F6"/>
<reference evidence="4" key="1">
    <citation type="journal article" date="2021" name="Microb. Physiol.">
        <title>Proteogenomic Insights into the Physiology of Marine, Sulfate-Reducing, Filamentous Desulfonema limicola and Desulfonema magnum.</title>
        <authorList>
            <person name="Schnaars V."/>
            <person name="Wohlbrand L."/>
            <person name="Scheve S."/>
            <person name="Hinrichs C."/>
            <person name="Reinhardt R."/>
            <person name="Rabus R."/>
        </authorList>
    </citation>
    <scope>NUCLEOTIDE SEQUENCE</scope>
    <source>
        <strain evidence="4">5ac10</strain>
    </source>
</reference>
<dbReference type="InterPro" id="IPR016181">
    <property type="entry name" value="Acyl_CoA_acyltransferase"/>
</dbReference>
<dbReference type="InterPro" id="IPR026888">
    <property type="entry name" value="AcetylCoA_hyd_C"/>
</dbReference>
<gene>
    <name evidence="4" type="ORF">dnl_02780</name>
</gene>
<dbReference type="GO" id="GO:0008775">
    <property type="term" value="F:acetate CoA-transferase activity"/>
    <property type="evidence" value="ECO:0007669"/>
    <property type="project" value="InterPro"/>
</dbReference>
<dbReference type="KEGG" id="dli:dnl_02780"/>
<evidence type="ECO:0000256" key="1">
    <source>
        <dbReference type="ARBA" id="ARBA00009632"/>
    </source>
</evidence>
<proteinExistence type="inferred from homology"/>
<dbReference type="InterPro" id="IPR038460">
    <property type="entry name" value="AcetylCoA_hyd_C_sf"/>
</dbReference>
<dbReference type="PANTHER" id="PTHR21432:SF20">
    <property type="entry name" value="ACETYL-COA HYDROLASE"/>
    <property type="match status" value="1"/>
</dbReference>
<feature type="domain" description="N-acetyltransferase" evidence="3">
    <location>
        <begin position="460"/>
        <end position="614"/>
    </location>
</feature>
<protein>
    <submittedName>
        <fullName evidence="4">Acyl-CoA hydrolase</fullName>
    </submittedName>
</protein>
<dbReference type="InterPro" id="IPR046433">
    <property type="entry name" value="ActCoA_hydro"/>
</dbReference>
<dbReference type="EMBL" id="CP061799">
    <property type="protein sequence ID" value="QTA78068.1"/>
    <property type="molecule type" value="Genomic_DNA"/>
</dbReference>
<dbReference type="SUPFAM" id="SSF55729">
    <property type="entry name" value="Acyl-CoA N-acyltransferases (Nat)"/>
    <property type="match status" value="1"/>
</dbReference>
<keyword evidence="2" id="KW-0808">Transferase</keyword>
<evidence type="ECO:0000256" key="2">
    <source>
        <dbReference type="ARBA" id="ARBA00022679"/>
    </source>
</evidence>
<dbReference type="GO" id="GO:0016747">
    <property type="term" value="F:acyltransferase activity, transferring groups other than amino-acyl groups"/>
    <property type="evidence" value="ECO:0007669"/>
    <property type="project" value="InterPro"/>
</dbReference>
<dbReference type="GO" id="GO:0006083">
    <property type="term" value="P:acetate metabolic process"/>
    <property type="evidence" value="ECO:0007669"/>
    <property type="project" value="InterPro"/>
</dbReference>
<dbReference type="Pfam" id="PF00583">
    <property type="entry name" value="Acetyltransf_1"/>
    <property type="match status" value="1"/>
</dbReference>
<organism evidence="4 5">
    <name type="scientific">Desulfonema limicola</name>
    <dbReference type="NCBI Taxonomy" id="45656"/>
    <lineage>
        <taxon>Bacteria</taxon>
        <taxon>Pseudomonadati</taxon>
        <taxon>Thermodesulfobacteriota</taxon>
        <taxon>Desulfobacteria</taxon>
        <taxon>Desulfobacterales</taxon>
        <taxon>Desulfococcaceae</taxon>
        <taxon>Desulfonema</taxon>
    </lineage>
</organism>
<dbReference type="PROSITE" id="PS51186">
    <property type="entry name" value="GNAT"/>
    <property type="match status" value="1"/>
</dbReference>
<dbReference type="Gene3D" id="3.40.1080.20">
    <property type="entry name" value="Acetyl-CoA hydrolase/transferase C-terminal domain"/>
    <property type="match status" value="1"/>
</dbReference>
<name>A0A975B3F6_9BACT</name>
<dbReference type="Gene3D" id="3.40.1080.10">
    <property type="entry name" value="Glutaconate Coenzyme A-transferase"/>
    <property type="match status" value="1"/>
</dbReference>
<dbReference type="Pfam" id="PF02550">
    <property type="entry name" value="AcetylCoA_hydro"/>
    <property type="match status" value="1"/>
</dbReference>
<sequence>MKNHYNQKIVSAQEAVSSIKNGSRIFLGSGCGEPQHLIRSMINKQDIEDIMLHQVLPFTLSDYLDDENFLSRFSLKVFLINAFMQKAASQGKLDYIPVYLSEVPMLLKTNQIGVDIAMIQISPPDKFGFASLGVSVDVTREAVKQAETIIAQVNPLMPRTLGNSFIHIDDIDFLVPFEEELPQHTADRADADIAQRIAFYVSDLIDDASTFQVGYGQLSYSLLKYLKDKNDLGLHTQMITDGYIHLFEKGIITNKKKTLFPDRAVAAFCMGTRKIYDYIDNNPSFSFHTADFVSDPAVIAQNDNFISISSALEIDLTGQACSDSVGRQLFSGTGDQANFIRGSGLSRGGFSIIALPSTAQNGKVSRIVPFLSQGAGIATLRADVNFVVTEYGVAQLHGKSIFQRVMELAQIAHPDFREDLIKAAKRNKYIFADQLPPRAEDLIFLEKYKISKKLRNNKIMSVRPLLPSDEIEYRNFFYSLKQDTVYLRFFRKIKVFSRTMAQAHWAFLDYRKNISLLGLVPNKGKNEIIAIGTYVGDEDNRAETAFIVREDFQSMGITTCLIKMLEKIAVENGFKGFKASVLPANKVMLNLFKKIYPDSIIFKEIDEIKIVIDF</sequence>
<keyword evidence="4" id="KW-0378">Hydrolase</keyword>
<dbReference type="Gene3D" id="3.40.630.30">
    <property type="match status" value="1"/>
</dbReference>
<keyword evidence="5" id="KW-1185">Reference proteome</keyword>
<dbReference type="Pfam" id="PF13336">
    <property type="entry name" value="AcetylCoA_hyd_C"/>
    <property type="match status" value="1"/>
</dbReference>
<accession>A0A975B3F6</accession>
<evidence type="ECO:0000313" key="5">
    <source>
        <dbReference type="Proteomes" id="UP000663720"/>
    </source>
</evidence>
<evidence type="ECO:0000313" key="4">
    <source>
        <dbReference type="EMBL" id="QTA78068.1"/>
    </source>
</evidence>
<comment type="similarity">
    <text evidence="1">Belongs to the acetyl-CoA hydrolase/transferase family.</text>
</comment>
<dbReference type="Gene3D" id="3.30.750.70">
    <property type="entry name" value="4-hydroxybutyrate coenzyme like domains"/>
    <property type="match status" value="1"/>
</dbReference>
<dbReference type="PANTHER" id="PTHR21432">
    <property type="entry name" value="ACETYL-COA HYDROLASE-RELATED"/>
    <property type="match status" value="1"/>
</dbReference>
<dbReference type="InterPro" id="IPR003702">
    <property type="entry name" value="ActCoA_hydro_N"/>
</dbReference>